<evidence type="ECO:0000313" key="3">
    <source>
        <dbReference type="EMBL" id="OBJ86899.1"/>
    </source>
</evidence>
<protein>
    <submittedName>
        <fullName evidence="3">Integrase</fullName>
    </submittedName>
</protein>
<evidence type="ECO:0000313" key="4">
    <source>
        <dbReference type="Proteomes" id="UP000093925"/>
    </source>
</evidence>
<reference evidence="3 4" key="1">
    <citation type="submission" date="2016-06" db="EMBL/GenBank/DDBJ databases">
        <authorList>
            <person name="Kjaerup R.B."/>
            <person name="Dalgaard T.S."/>
            <person name="Juul-Madsen H.R."/>
        </authorList>
    </citation>
    <scope>NUCLEOTIDE SEQUENCE [LARGE SCALE GENOMIC DNA]</scope>
    <source>
        <strain evidence="3 4">1276495.2</strain>
    </source>
</reference>
<comment type="caution">
    <text evidence="3">The sequence shown here is derived from an EMBL/GenBank/DDBJ whole genome shotgun (WGS) entry which is preliminary data.</text>
</comment>
<feature type="chain" id="PRO_5009826432" evidence="2">
    <location>
        <begin position="19"/>
        <end position="125"/>
    </location>
</feature>
<accession>A0A1A3I2H3</accession>
<name>A0A1A3I2H3_MYCAS</name>
<dbReference type="RefSeq" id="WP_036365627.1">
    <property type="nucleotide sequence ID" value="NZ_LZKS01000096.1"/>
</dbReference>
<dbReference type="Proteomes" id="UP000093925">
    <property type="component" value="Unassembled WGS sequence"/>
</dbReference>
<sequence length="125" mass="12935">MRIAALVVSALMLGGALASVPVTNVALVTASEGFCAAHYLCPSEPPADGADQATAERRVVDGYVAKQASCTPDLPADPQSVTWDPPGFQPGTGGSGNVNDADPSLGGHFVADYVNGRWHIDYQYC</sequence>
<keyword evidence="2" id="KW-0732">Signal</keyword>
<feature type="signal peptide" evidence="2">
    <location>
        <begin position="1"/>
        <end position="18"/>
    </location>
</feature>
<dbReference type="OrthoDB" id="4629153at2"/>
<evidence type="ECO:0000256" key="2">
    <source>
        <dbReference type="SAM" id="SignalP"/>
    </source>
</evidence>
<organism evidence="3 4">
    <name type="scientific">Mycobacterium asiaticum</name>
    <dbReference type="NCBI Taxonomy" id="1790"/>
    <lineage>
        <taxon>Bacteria</taxon>
        <taxon>Bacillati</taxon>
        <taxon>Actinomycetota</taxon>
        <taxon>Actinomycetes</taxon>
        <taxon>Mycobacteriales</taxon>
        <taxon>Mycobacteriaceae</taxon>
        <taxon>Mycobacterium</taxon>
    </lineage>
</organism>
<dbReference type="AlphaFoldDB" id="A0A1A3I2H3"/>
<evidence type="ECO:0000256" key="1">
    <source>
        <dbReference type="SAM" id="MobiDB-lite"/>
    </source>
</evidence>
<dbReference type="EMBL" id="LZLM01000053">
    <property type="protein sequence ID" value="OBJ86899.1"/>
    <property type="molecule type" value="Genomic_DNA"/>
</dbReference>
<feature type="region of interest" description="Disordered" evidence="1">
    <location>
        <begin position="70"/>
        <end position="101"/>
    </location>
</feature>
<proteinExistence type="predicted"/>
<dbReference type="GeneID" id="61215906"/>
<gene>
    <name evidence="3" type="ORF">A5640_08950</name>
</gene>